<evidence type="ECO:0000313" key="3">
    <source>
        <dbReference type="Proteomes" id="UP000274822"/>
    </source>
</evidence>
<sequence length="223" mass="24798">MTTYRNTLSRLLPHSKLMSHNTIPHGIIYFLPEIARDPPSIVGRSVRVNGTHIPFSPFLPPPPPSLVSYDVHTNRAVIEHEGARLLVDTSLLGTFPHRIRSLFQWIGEVEACEEAVERTRLLRAANTTFGSPRPRGPKRGRSRPATVRASRAAAAAVRADGVPVRRGGRGVVDLPKRADVVDLCWTKLSRRDVECVTVIRFLNAQSSFCQFVLISIMEFGIFA</sequence>
<dbReference type="EMBL" id="RBNJ01001288">
    <property type="protein sequence ID" value="RUS33317.1"/>
    <property type="molecule type" value="Genomic_DNA"/>
</dbReference>
<keyword evidence="3" id="KW-1185">Reference proteome</keyword>
<dbReference type="AlphaFoldDB" id="A0A433QU95"/>
<proteinExistence type="predicted"/>
<dbReference type="GO" id="GO:1990879">
    <property type="term" value="C:CST complex"/>
    <property type="evidence" value="ECO:0007669"/>
    <property type="project" value="InterPro"/>
</dbReference>
<dbReference type="GO" id="GO:0010521">
    <property type="term" value="F:telomerase inhibitor activity"/>
    <property type="evidence" value="ECO:0007669"/>
    <property type="project" value="TreeGrafter"/>
</dbReference>
<dbReference type="InterPro" id="IPR012340">
    <property type="entry name" value="NA-bd_OB-fold"/>
</dbReference>
<organism evidence="2 3">
    <name type="scientific">Jimgerdemannia flammicorona</name>
    <dbReference type="NCBI Taxonomy" id="994334"/>
    <lineage>
        <taxon>Eukaryota</taxon>
        <taxon>Fungi</taxon>
        <taxon>Fungi incertae sedis</taxon>
        <taxon>Mucoromycota</taxon>
        <taxon>Mucoromycotina</taxon>
        <taxon>Endogonomycetes</taxon>
        <taxon>Endogonales</taxon>
        <taxon>Endogonaceae</taxon>
        <taxon>Jimgerdemannia</taxon>
    </lineage>
</organism>
<dbReference type="PANTHER" id="PTHR33905:SF1">
    <property type="entry name" value="CST COMPLEX SUBUNIT TEN1"/>
    <property type="match status" value="1"/>
</dbReference>
<accession>A0A433QU95</accession>
<comment type="caution">
    <text evidence="2">The sequence shown here is derived from an EMBL/GenBank/DDBJ whole genome shotgun (WGS) entry which is preliminary data.</text>
</comment>
<dbReference type="GO" id="GO:0032211">
    <property type="term" value="P:negative regulation of telomere maintenance via telomerase"/>
    <property type="evidence" value="ECO:0007669"/>
    <property type="project" value="TreeGrafter"/>
</dbReference>
<dbReference type="Gene3D" id="2.40.50.140">
    <property type="entry name" value="Nucleic acid-binding proteins"/>
    <property type="match status" value="1"/>
</dbReference>
<dbReference type="GO" id="GO:0042162">
    <property type="term" value="F:telomeric DNA binding"/>
    <property type="evidence" value="ECO:0007669"/>
    <property type="project" value="TreeGrafter"/>
</dbReference>
<feature type="region of interest" description="Disordered" evidence="1">
    <location>
        <begin position="126"/>
        <end position="145"/>
    </location>
</feature>
<evidence type="ECO:0000256" key="1">
    <source>
        <dbReference type="SAM" id="MobiDB-lite"/>
    </source>
</evidence>
<name>A0A433QU95_9FUNG</name>
<dbReference type="Proteomes" id="UP000274822">
    <property type="component" value="Unassembled WGS sequence"/>
</dbReference>
<evidence type="ECO:0000313" key="2">
    <source>
        <dbReference type="EMBL" id="RUS33317.1"/>
    </source>
</evidence>
<protein>
    <submittedName>
        <fullName evidence="2">Uncharacterized protein</fullName>
    </submittedName>
</protein>
<dbReference type="PANTHER" id="PTHR33905">
    <property type="entry name" value="CST COMPLEX SUBUNIT TEN1"/>
    <property type="match status" value="1"/>
</dbReference>
<gene>
    <name evidence="2" type="ORF">BC938DRAFT_472121</name>
</gene>
<reference evidence="2 3" key="1">
    <citation type="journal article" date="2018" name="New Phytol.">
        <title>Phylogenomics of Endogonaceae and evolution of mycorrhizas within Mucoromycota.</title>
        <authorList>
            <person name="Chang Y."/>
            <person name="Desiro A."/>
            <person name="Na H."/>
            <person name="Sandor L."/>
            <person name="Lipzen A."/>
            <person name="Clum A."/>
            <person name="Barry K."/>
            <person name="Grigoriev I.V."/>
            <person name="Martin F.M."/>
            <person name="Stajich J.E."/>
            <person name="Smith M.E."/>
            <person name="Bonito G."/>
            <person name="Spatafora J.W."/>
        </authorList>
    </citation>
    <scope>NUCLEOTIDE SEQUENCE [LARGE SCALE GENOMIC DNA]</scope>
    <source>
        <strain evidence="2 3">AD002</strain>
    </source>
</reference>
<dbReference type="InterPro" id="IPR029146">
    <property type="entry name" value="Ten1_animal_plant"/>
</dbReference>
<dbReference type="GO" id="GO:0003697">
    <property type="term" value="F:single-stranded DNA binding"/>
    <property type="evidence" value="ECO:0007669"/>
    <property type="project" value="InterPro"/>
</dbReference>
<dbReference type="Pfam" id="PF15490">
    <property type="entry name" value="Ten1_2"/>
    <property type="match status" value="1"/>
</dbReference>